<organism evidence="3 4">
    <name type="scientific">Succinatimonas hippei (strain DSM 22608 / JCM 16073 / KCTC 15190 / YIT 12066)</name>
    <dbReference type="NCBI Taxonomy" id="762983"/>
    <lineage>
        <taxon>Bacteria</taxon>
        <taxon>Pseudomonadati</taxon>
        <taxon>Pseudomonadota</taxon>
        <taxon>Gammaproteobacteria</taxon>
        <taxon>Aeromonadales</taxon>
        <taxon>Succinivibrionaceae</taxon>
        <taxon>Succinatimonas</taxon>
    </lineage>
</organism>
<proteinExistence type="predicted"/>
<dbReference type="InterPro" id="IPR045795">
    <property type="entry name" value="SLT_4"/>
</dbReference>
<dbReference type="Pfam" id="PF19489">
    <property type="entry name" value="SLT_4"/>
    <property type="match status" value="1"/>
</dbReference>
<protein>
    <recommendedName>
        <fullName evidence="2">Transglycosylase SLT domain-containing protein</fullName>
    </recommendedName>
</protein>
<dbReference type="Proteomes" id="UP000018458">
    <property type="component" value="Unassembled WGS sequence"/>
</dbReference>
<evidence type="ECO:0000259" key="2">
    <source>
        <dbReference type="Pfam" id="PF19489"/>
    </source>
</evidence>
<dbReference type="EMBL" id="AEVO01000088">
    <property type="protein sequence ID" value="EFY06693.1"/>
    <property type="molecule type" value="Genomic_DNA"/>
</dbReference>
<dbReference type="InterPro" id="IPR023346">
    <property type="entry name" value="Lysozyme-like_dom_sf"/>
</dbReference>
<evidence type="ECO:0000256" key="1">
    <source>
        <dbReference type="SAM" id="SignalP"/>
    </source>
</evidence>
<dbReference type="OrthoDB" id="9789144at2"/>
<dbReference type="RefSeq" id="WP_009143702.1">
    <property type="nucleotide sequence ID" value="NZ_GL831021.1"/>
</dbReference>
<keyword evidence="4" id="KW-1185">Reference proteome</keyword>
<dbReference type="AlphaFoldDB" id="E8LLB4"/>
<dbReference type="STRING" id="762983.HMPREF9444_01525"/>
<comment type="caution">
    <text evidence="3">The sequence shown here is derived from an EMBL/GenBank/DDBJ whole genome shotgun (WGS) entry which is preliminary data.</text>
</comment>
<dbReference type="eggNOG" id="COG4764">
    <property type="taxonomic scope" value="Bacteria"/>
</dbReference>
<reference evidence="3 4" key="1">
    <citation type="submission" date="2011-01" db="EMBL/GenBank/DDBJ databases">
        <authorList>
            <person name="Weinstock G."/>
            <person name="Sodergren E."/>
            <person name="Clifton S."/>
            <person name="Fulton L."/>
            <person name="Fulton B."/>
            <person name="Courtney L."/>
            <person name="Fronick C."/>
            <person name="Harrison M."/>
            <person name="Strong C."/>
            <person name="Farmer C."/>
            <person name="Delahaunty K."/>
            <person name="Markovic C."/>
            <person name="Hall O."/>
            <person name="Minx P."/>
            <person name="Tomlinson C."/>
            <person name="Mitreva M."/>
            <person name="Hou S."/>
            <person name="Chen J."/>
            <person name="Wollam A."/>
            <person name="Pepin K.H."/>
            <person name="Johnson M."/>
            <person name="Bhonagiri V."/>
            <person name="Zhang X."/>
            <person name="Suruliraj S."/>
            <person name="Warren W."/>
            <person name="Chinwalla A."/>
            <person name="Mardis E.R."/>
            <person name="Wilson R.K."/>
        </authorList>
    </citation>
    <scope>NUCLEOTIDE SEQUENCE [LARGE SCALE GENOMIC DNA]</scope>
    <source>
        <strain evidence="4">DSM 22608 / JCM 16073 / KCTC 15190 / YIT 12066</strain>
    </source>
</reference>
<evidence type="ECO:0000313" key="4">
    <source>
        <dbReference type="Proteomes" id="UP000018458"/>
    </source>
</evidence>
<feature type="chain" id="PRO_5003224219" description="Transglycosylase SLT domain-containing protein" evidence="1">
    <location>
        <begin position="24"/>
        <end position="195"/>
    </location>
</feature>
<dbReference type="CDD" id="cd00442">
    <property type="entry name" value="Lyz-like"/>
    <property type="match status" value="1"/>
</dbReference>
<feature type="signal peptide" evidence="1">
    <location>
        <begin position="1"/>
        <end position="23"/>
    </location>
</feature>
<keyword evidence="1" id="KW-0732">Signal</keyword>
<accession>E8LLB4</accession>
<feature type="domain" description="Transglycosylase SLT" evidence="2">
    <location>
        <begin position="12"/>
        <end position="192"/>
    </location>
</feature>
<evidence type="ECO:0000313" key="3">
    <source>
        <dbReference type="EMBL" id="EFY06693.1"/>
    </source>
</evidence>
<dbReference type="HOGENOM" id="CLU_094963_0_0_6"/>
<dbReference type="SUPFAM" id="SSF53955">
    <property type="entry name" value="Lysozyme-like"/>
    <property type="match status" value="1"/>
</dbReference>
<dbReference type="PROSITE" id="PS51257">
    <property type="entry name" value="PROKAR_LIPOPROTEIN"/>
    <property type="match status" value="1"/>
</dbReference>
<name>E8LLB4_SUCHY</name>
<gene>
    <name evidence="3" type="ORF">HMPREF9444_01525</name>
</gene>
<sequence>MLRNLIAVSVTAALLAITSSGCSVSPPSNPNNLCSIFQEKDSWYSAAHEVHDKYGVPIHVAMAIMYQESSFVEDAKPPMRWFLFIPYGRGSSAYGYAQAQDPVWEDYLDEAGSFFSDRDDFVDALDFIAWYMTKTKEANGIALSDAYNQYLNYHEGWNGFKNGSYRSKDWLLKAARSVQQRADSYKQQLLHCDLY</sequence>
<dbReference type="Gene3D" id="1.10.530.10">
    <property type="match status" value="1"/>
</dbReference>